<accession>A0A2U9IYD6</accession>
<keyword evidence="3 4" id="KW-0687">Ribonucleoprotein</keyword>
<keyword evidence="2 4" id="KW-0689">Ribosomal protein</keyword>
<keyword evidence="6" id="KW-0934">Plastid</keyword>
<comment type="similarity">
    <text evidence="1 4 5">Belongs to the bacterial ribosomal protein bL21 family.</text>
</comment>
<dbReference type="PANTHER" id="PTHR21349">
    <property type="entry name" value="50S RIBOSOMAL PROTEIN L21"/>
    <property type="match status" value="1"/>
</dbReference>
<dbReference type="HAMAP" id="MF_01363">
    <property type="entry name" value="Ribosomal_bL21"/>
    <property type="match status" value="1"/>
</dbReference>
<dbReference type="GO" id="GO:0006412">
    <property type="term" value="P:translation"/>
    <property type="evidence" value="ECO:0007669"/>
    <property type="project" value="UniProtKB-UniRule"/>
</dbReference>
<keyword evidence="4" id="KW-0699">rRNA-binding</keyword>
<dbReference type="Pfam" id="PF00829">
    <property type="entry name" value="Ribosomal_L21p"/>
    <property type="match status" value="1"/>
</dbReference>
<keyword evidence="4" id="KW-0694">RNA-binding</keyword>
<dbReference type="AlphaFoldDB" id="A0A2U9IYD6"/>
<evidence type="ECO:0000256" key="4">
    <source>
        <dbReference type="HAMAP-Rule" id="MF_01363"/>
    </source>
</evidence>
<evidence type="ECO:0000313" key="6">
    <source>
        <dbReference type="EMBL" id="AWS01024.1"/>
    </source>
</evidence>
<comment type="subcellular location">
    <subcellularLocation>
        <location evidence="4">Plastid</location>
        <location evidence="4">Chloroplast</location>
    </subcellularLocation>
</comment>
<proteinExistence type="inferred from homology"/>
<gene>
    <name evidence="4 6" type="primary">rpl21</name>
</gene>
<geneLocation type="chloroplast" evidence="6"/>
<dbReference type="InterPro" id="IPR036164">
    <property type="entry name" value="bL21-like_sf"/>
</dbReference>
<dbReference type="GO" id="GO:1990904">
    <property type="term" value="C:ribonucleoprotein complex"/>
    <property type="evidence" value="ECO:0007669"/>
    <property type="project" value="UniProtKB-KW"/>
</dbReference>
<evidence type="ECO:0000256" key="3">
    <source>
        <dbReference type="ARBA" id="ARBA00023274"/>
    </source>
</evidence>
<organism evidence="6">
    <name type="scientific">Pilularia americana</name>
    <name type="common">American pillwort</name>
    <dbReference type="NCBI Taxonomy" id="39634"/>
    <lineage>
        <taxon>Eukaryota</taxon>
        <taxon>Viridiplantae</taxon>
        <taxon>Streptophyta</taxon>
        <taxon>Embryophyta</taxon>
        <taxon>Tracheophyta</taxon>
        <taxon>Polypodiopsida</taxon>
        <taxon>Polypodiidae</taxon>
        <taxon>Salviniales</taxon>
        <taxon>Marsileaceae</taxon>
        <taxon>Pilularia</taxon>
    </lineage>
</organism>
<dbReference type="GO" id="GO:0003735">
    <property type="term" value="F:structural constituent of ribosome"/>
    <property type="evidence" value="ECO:0007669"/>
    <property type="project" value="InterPro"/>
</dbReference>
<comment type="function">
    <text evidence="4 5">This protein binds to 23S rRNA.</text>
</comment>
<dbReference type="InterPro" id="IPR028909">
    <property type="entry name" value="bL21-like"/>
</dbReference>
<reference evidence="6" key="1">
    <citation type="submission" date="2017-03" db="EMBL/GenBank/DDBJ databases">
        <authorList>
            <person name="Afonso C.L."/>
            <person name="Miller P.J."/>
            <person name="Scott M.A."/>
            <person name="Spackman E."/>
            <person name="Goraichik I."/>
            <person name="Dimitrov K.M."/>
            <person name="Suarez D.L."/>
            <person name="Swayne D.E."/>
        </authorList>
    </citation>
    <scope>NUCLEOTIDE SEQUENCE</scope>
</reference>
<name>A0A2U9IYD6_PILAM</name>
<evidence type="ECO:0000256" key="1">
    <source>
        <dbReference type="ARBA" id="ARBA00008563"/>
    </source>
</evidence>
<dbReference type="GO" id="GO:0009507">
    <property type="term" value="C:chloroplast"/>
    <property type="evidence" value="ECO:0007669"/>
    <property type="project" value="UniProtKB-SubCell"/>
</dbReference>
<dbReference type="GO" id="GO:0019843">
    <property type="term" value="F:rRNA binding"/>
    <property type="evidence" value="ECO:0007669"/>
    <property type="project" value="UniProtKB-UniRule"/>
</dbReference>
<dbReference type="SUPFAM" id="SSF141091">
    <property type="entry name" value="L21p-like"/>
    <property type="match status" value="1"/>
</dbReference>
<sequence length="120" mass="13790">MNRYAVIDIGGKQLRVEPGRFYDVRHFTSLQKISRSDVNIKVSINRVLLICHGSGVSIGHPWLSDAVVKGRILHPCFGNKIVIQKIHSKKKKRRNFGYREKLTRFVVDSICLNGRDLNDF</sequence>
<dbReference type="InterPro" id="IPR001787">
    <property type="entry name" value="Ribosomal_bL21"/>
</dbReference>
<protein>
    <recommendedName>
        <fullName evidence="4">Large ribosomal subunit protein bL21c</fullName>
    </recommendedName>
</protein>
<dbReference type="EMBL" id="KY863504">
    <property type="protein sequence ID" value="AWS01024.1"/>
    <property type="molecule type" value="Genomic_DNA"/>
</dbReference>
<dbReference type="NCBIfam" id="TIGR00061">
    <property type="entry name" value="L21"/>
    <property type="match status" value="1"/>
</dbReference>
<dbReference type="PANTHER" id="PTHR21349:SF0">
    <property type="entry name" value="LARGE RIBOSOMAL SUBUNIT PROTEIN BL21M"/>
    <property type="match status" value="1"/>
</dbReference>
<keyword evidence="6" id="KW-0150">Chloroplast</keyword>
<evidence type="ECO:0000256" key="2">
    <source>
        <dbReference type="ARBA" id="ARBA00022980"/>
    </source>
</evidence>
<evidence type="ECO:0000256" key="5">
    <source>
        <dbReference type="RuleBase" id="RU000563"/>
    </source>
</evidence>
<comment type="subunit">
    <text evidence="4 5">Part of the 50S ribosomal subunit.</text>
</comment>
<dbReference type="GO" id="GO:0005840">
    <property type="term" value="C:ribosome"/>
    <property type="evidence" value="ECO:0007669"/>
    <property type="project" value="UniProtKB-KW"/>
</dbReference>